<dbReference type="PROSITE" id="PS50097">
    <property type="entry name" value="BTB"/>
    <property type="match status" value="1"/>
</dbReference>
<dbReference type="PANTHER" id="PTHR47843:SF2">
    <property type="entry name" value="BTB DOMAIN-CONTAINING PROTEIN"/>
    <property type="match status" value="1"/>
</dbReference>
<evidence type="ECO:0000313" key="3">
    <source>
        <dbReference type="Proteomes" id="UP001307849"/>
    </source>
</evidence>
<dbReference type="AlphaFoldDB" id="A0AAN8P423"/>
<name>A0AAN8P423_9PEZI</name>
<organism evidence="2 3">
    <name type="scientific">Arthrobotrys conoides</name>
    <dbReference type="NCBI Taxonomy" id="74498"/>
    <lineage>
        <taxon>Eukaryota</taxon>
        <taxon>Fungi</taxon>
        <taxon>Dikarya</taxon>
        <taxon>Ascomycota</taxon>
        <taxon>Pezizomycotina</taxon>
        <taxon>Orbiliomycetes</taxon>
        <taxon>Orbiliales</taxon>
        <taxon>Orbiliaceae</taxon>
        <taxon>Arthrobotrys</taxon>
    </lineage>
</organism>
<feature type="domain" description="BTB" evidence="1">
    <location>
        <begin position="61"/>
        <end position="131"/>
    </location>
</feature>
<dbReference type="PANTHER" id="PTHR47843">
    <property type="entry name" value="BTB DOMAIN-CONTAINING PROTEIN-RELATED"/>
    <property type="match status" value="1"/>
</dbReference>
<evidence type="ECO:0000259" key="1">
    <source>
        <dbReference type="PROSITE" id="PS50097"/>
    </source>
</evidence>
<accession>A0AAN8P423</accession>
<proteinExistence type="predicted"/>
<protein>
    <recommendedName>
        <fullName evidence="1">BTB domain-containing protein</fullName>
    </recommendedName>
</protein>
<dbReference type="Pfam" id="PF00651">
    <property type="entry name" value="BTB"/>
    <property type="match status" value="1"/>
</dbReference>
<dbReference type="Proteomes" id="UP001307849">
    <property type="component" value="Unassembled WGS sequence"/>
</dbReference>
<dbReference type="InterPro" id="IPR000210">
    <property type="entry name" value="BTB/POZ_dom"/>
</dbReference>
<gene>
    <name evidence="2" type="ORF">TWF506_004409</name>
</gene>
<reference evidence="2 3" key="1">
    <citation type="submission" date="2019-10" db="EMBL/GenBank/DDBJ databases">
        <authorList>
            <person name="Palmer J.M."/>
        </authorList>
    </citation>
    <scope>NUCLEOTIDE SEQUENCE [LARGE SCALE GENOMIC DNA]</scope>
    <source>
        <strain evidence="2 3">TWF506</strain>
    </source>
</reference>
<dbReference type="SUPFAM" id="SSF54695">
    <property type="entry name" value="POZ domain"/>
    <property type="match status" value="1"/>
</dbReference>
<keyword evidence="3" id="KW-1185">Reference proteome</keyword>
<dbReference type="SMART" id="SM00225">
    <property type="entry name" value="BTB"/>
    <property type="match status" value="1"/>
</dbReference>
<dbReference type="InterPro" id="IPR011333">
    <property type="entry name" value="SKP1/BTB/POZ_sf"/>
</dbReference>
<sequence length="250" mass="28423">MDRSLAMAKSTITDFILSWTNQGPKPETHQDLDVDIHDVGGALAKSGKMWMTGVYFRNKEPDLTILVGEEEKKFQVHNKLFVSKSKFFKAACSTSHFREGVERLVRLPEIDVESMKRLIGWFYESHLVLPTDIISDEGYEITLNLLNAADFLEIPIVISIITKATQNYIWKCNSWKEDADEAAADEQKKVDLMCRLYECGGKIDAVRLNAYLSNLRDSHKMGLFINAVKEVEDCHPGFFNDTMVAVYSTV</sequence>
<comment type="caution">
    <text evidence="2">The sequence shown here is derived from an EMBL/GenBank/DDBJ whole genome shotgun (WGS) entry which is preliminary data.</text>
</comment>
<evidence type="ECO:0000313" key="2">
    <source>
        <dbReference type="EMBL" id="KAK6498170.1"/>
    </source>
</evidence>
<dbReference type="EMBL" id="JAVHJM010000014">
    <property type="protein sequence ID" value="KAK6498170.1"/>
    <property type="molecule type" value="Genomic_DNA"/>
</dbReference>
<dbReference type="Gene3D" id="3.30.710.10">
    <property type="entry name" value="Potassium Channel Kv1.1, Chain A"/>
    <property type="match status" value="1"/>
</dbReference>